<sequence>MSHVYVLTNQHLQFLSKSNEWIDGREVAKLFRSEFKDVAINQMFEANTRDVTQRIELLECELDAKKQPLVPADALSPEPLERETPPEESPATESDESTVVEAAADTDGGDPEELPQPAPSETPPEYNPEIDPTPAPEVEPDQYPGTSPEIEPQVEPEILPDQPPEATISQA</sequence>
<evidence type="ECO:0000256" key="1">
    <source>
        <dbReference type="SAM" id="MobiDB-lite"/>
    </source>
</evidence>
<dbReference type="Proteomes" id="UP001236500">
    <property type="component" value="Chromosome"/>
</dbReference>
<proteinExistence type="predicted"/>
<feature type="region of interest" description="Disordered" evidence="1">
    <location>
        <begin position="62"/>
        <end position="171"/>
    </location>
</feature>
<evidence type="ECO:0000313" key="2">
    <source>
        <dbReference type="EMBL" id="WGL15505.1"/>
    </source>
</evidence>
<name>A0ABY8NA47_9GAMM</name>
<evidence type="ECO:0000313" key="3">
    <source>
        <dbReference type="Proteomes" id="UP001236500"/>
    </source>
</evidence>
<accession>A0ABY8NA47</accession>
<feature type="compositionally biased region" description="Pro residues" evidence="1">
    <location>
        <begin position="114"/>
        <end position="137"/>
    </location>
</feature>
<dbReference type="RefSeq" id="WP_280318379.1">
    <property type="nucleotide sequence ID" value="NZ_CP118605.1"/>
</dbReference>
<reference evidence="2 3" key="1">
    <citation type="submission" date="2023-02" db="EMBL/GenBank/DDBJ databases">
        <title>Description and genomic characterization of Microbulbifer bruguierae sp. nov., isolated from the sediment of mangrove plant Bruguiera sexangula.</title>
        <authorList>
            <person name="Long M."/>
        </authorList>
    </citation>
    <scope>NUCLEOTIDE SEQUENCE [LARGE SCALE GENOMIC DNA]</scope>
    <source>
        <strain evidence="2 3">H12</strain>
    </source>
</reference>
<organism evidence="2 3">
    <name type="scientific">Microbulbifer bruguierae</name>
    <dbReference type="NCBI Taxonomy" id="3029061"/>
    <lineage>
        <taxon>Bacteria</taxon>
        <taxon>Pseudomonadati</taxon>
        <taxon>Pseudomonadota</taxon>
        <taxon>Gammaproteobacteria</taxon>
        <taxon>Cellvibrionales</taxon>
        <taxon>Microbulbiferaceae</taxon>
        <taxon>Microbulbifer</taxon>
    </lineage>
</organism>
<keyword evidence="3" id="KW-1185">Reference proteome</keyword>
<dbReference type="EMBL" id="CP118605">
    <property type="protein sequence ID" value="WGL15505.1"/>
    <property type="molecule type" value="Genomic_DNA"/>
</dbReference>
<protein>
    <submittedName>
        <fullName evidence="2">Uncharacterized protein</fullName>
    </submittedName>
</protein>
<gene>
    <name evidence="2" type="ORF">PVT68_12070</name>
</gene>